<organism evidence="1 2">
    <name type="scientific">Kutzneria buriramensis</name>
    <dbReference type="NCBI Taxonomy" id="1045776"/>
    <lineage>
        <taxon>Bacteria</taxon>
        <taxon>Bacillati</taxon>
        <taxon>Actinomycetota</taxon>
        <taxon>Actinomycetes</taxon>
        <taxon>Pseudonocardiales</taxon>
        <taxon>Pseudonocardiaceae</taxon>
        <taxon>Kutzneria</taxon>
    </lineage>
</organism>
<dbReference type="EMBL" id="QUNO01000006">
    <property type="protein sequence ID" value="REH47355.1"/>
    <property type="molecule type" value="Genomic_DNA"/>
</dbReference>
<comment type="caution">
    <text evidence="1">The sequence shown here is derived from an EMBL/GenBank/DDBJ whole genome shotgun (WGS) entry which is preliminary data.</text>
</comment>
<dbReference type="Proteomes" id="UP000256269">
    <property type="component" value="Unassembled WGS sequence"/>
</dbReference>
<reference evidence="1 2" key="1">
    <citation type="submission" date="2018-08" db="EMBL/GenBank/DDBJ databases">
        <title>Genomic Encyclopedia of Archaeal and Bacterial Type Strains, Phase II (KMG-II): from individual species to whole genera.</title>
        <authorList>
            <person name="Goeker M."/>
        </authorList>
    </citation>
    <scope>NUCLEOTIDE SEQUENCE [LARGE SCALE GENOMIC DNA]</scope>
    <source>
        <strain evidence="1 2">DSM 45791</strain>
    </source>
</reference>
<sequence length="38" mass="3889">MVGEDGLKAPCEFAAASEPPTSLSASWNVVIHPTMSAS</sequence>
<protein>
    <submittedName>
        <fullName evidence="1">Uncharacterized protein</fullName>
    </submittedName>
</protein>
<proteinExistence type="predicted"/>
<keyword evidence="2" id="KW-1185">Reference proteome</keyword>
<evidence type="ECO:0000313" key="1">
    <source>
        <dbReference type="EMBL" id="REH47355.1"/>
    </source>
</evidence>
<dbReference type="AlphaFoldDB" id="A0A3E0HMX5"/>
<gene>
    <name evidence="1" type="ORF">BCF44_106520</name>
</gene>
<accession>A0A3E0HMX5</accession>
<evidence type="ECO:0000313" key="2">
    <source>
        <dbReference type="Proteomes" id="UP000256269"/>
    </source>
</evidence>
<name>A0A3E0HMX5_9PSEU</name>